<protein>
    <submittedName>
        <fullName evidence="1">15879_t:CDS:1</fullName>
    </submittedName>
</protein>
<accession>A0ACA9N765</accession>
<comment type="caution">
    <text evidence="1">The sequence shown here is derived from an EMBL/GenBank/DDBJ whole genome shotgun (WGS) entry which is preliminary data.</text>
</comment>
<dbReference type="Proteomes" id="UP000789702">
    <property type="component" value="Unassembled WGS sequence"/>
</dbReference>
<proteinExistence type="predicted"/>
<evidence type="ECO:0000313" key="1">
    <source>
        <dbReference type="EMBL" id="CAG8639058.1"/>
    </source>
</evidence>
<sequence>FKLSPCKVLSTVLLDQEYKDINIIVQHLFNQTQYFSLITDIATKEQYYTVDNIVLNIEKIMLEVGINKFIAIYNY</sequence>
<keyword evidence="2" id="KW-1185">Reference proteome</keyword>
<reference evidence="1" key="1">
    <citation type="submission" date="2021-06" db="EMBL/GenBank/DDBJ databases">
        <authorList>
            <person name="Kallberg Y."/>
            <person name="Tangrot J."/>
            <person name="Rosling A."/>
        </authorList>
    </citation>
    <scope>NUCLEOTIDE SEQUENCE</scope>
    <source>
        <strain evidence="1">IL203A</strain>
    </source>
</reference>
<dbReference type="EMBL" id="CAJVPU010014300">
    <property type="protein sequence ID" value="CAG8639058.1"/>
    <property type="molecule type" value="Genomic_DNA"/>
</dbReference>
<name>A0ACA9N765_9GLOM</name>
<gene>
    <name evidence="1" type="ORF">DHETER_LOCUS8756</name>
</gene>
<evidence type="ECO:0000313" key="2">
    <source>
        <dbReference type="Proteomes" id="UP000789702"/>
    </source>
</evidence>
<organism evidence="1 2">
    <name type="scientific">Dentiscutata heterogama</name>
    <dbReference type="NCBI Taxonomy" id="1316150"/>
    <lineage>
        <taxon>Eukaryota</taxon>
        <taxon>Fungi</taxon>
        <taxon>Fungi incertae sedis</taxon>
        <taxon>Mucoromycota</taxon>
        <taxon>Glomeromycotina</taxon>
        <taxon>Glomeromycetes</taxon>
        <taxon>Diversisporales</taxon>
        <taxon>Gigasporaceae</taxon>
        <taxon>Dentiscutata</taxon>
    </lineage>
</organism>
<feature type="non-terminal residue" evidence="1">
    <location>
        <position position="1"/>
    </location>
</feature>